<sequence length="193" mass="22024">MGVNREIICNEIPSTVTPSTIFTNERLLEHDGTPNNSAKTLPQPLYLNFKRLALSDYLLAHPKLHNRAIESVRMDLRNFLREYEWCPGCENLVYNVHLSRHLPDDVRAHGPSHTYSAFPLEPYMRQIKKSVLSGYSVAKEAAQRYAEKMSFCDRLHVSISTDSTKVTGKTDSHKQKCIAYNCYQIILGGIIQN</sequence>
<accession>C4QMF9</accession>
<dbReference type="WBParaSite" id="Smp_174250.1">
    <property type="protein sequence ID" value="Smp_174250.1"/>
    <property type="gene ID" value="Smp_174250"/>
</dbReference>
<dbReference type="InParanoid" id="C4QMF9"/>
<proteinExistence type="predicted"/>
<dbReference type="KEGG" id="smm:Smp_174250"/>
<evidence type="ECO:0000313" key="2">
    <source>
        <dbReference type="WBParaSite" id="Smp_174250.1"/>
    </source>
</evidence>
<reference evidence="2" key="2">
    <citation type="submission" date="2018-12" db="UniProtKB">
        <authorList>
            <consortium name="WormBaseParasite"/>
        </authorList>
    </citation>
    <scope>IDENTIFICATION</scope>
    <source>
        <strain evidence="2">Puerto Rican</strain>
    </source>
</reference>
<protein>
    <submittedName>
        <fullName evidence="2">C2H2-type domain-containing protein</fullName>
    </submittedName>
</protein>
<dbReference type="RefSeq" id="XP_018644414.1">
    <property type="nucleotide sequence ID" value="XM_018792501.1"/>
</dbReference>
<evidence type="ECO:0000313" key="1">
    <source>
        <dbReference type="Proteomes" id="UP000008854"/>
    </source>
</evidence>
<keyword evidence="1" id="KW-1185">Reference proteome</keyword>
<name>C4QMF9_SCHMA</name>
<organism evidence="1 2">
    <name type="scientific">Schistosoma mansoni</name>
    <name type="common">Blood fluke</name>
    <dbReference type="NCBI Taxonomy" id="6183"/>
    <lineage>
        <taxon>Eukaryota</taxon>
        <taxon>Metazoa</taxon>
        <taxon>Spiralia</taxon>
        <taxon>Lophotrochozoa</taxon>
        <taxon>Platyhelminthes</taxon>
        <taxon>Trematoda</taxon>
        <taxon>Digenea</taxon>
        <taxon>Strigeidida</taxon>
        <taxon>Schistosomatoidea</taxon>
        <taxon>Schistosomatidae</taxon>
        <taxon>Schistosoma</taxon>
    </lineage>
</organism>
<dbReference type="CTD" id="8344820"/>
<dbReference type="Proteomes" id="UP000008854">
    <property type="component" value="Unassembled WGS sequence"/>
</dbReference>
<dbReference type="HOGENOM" id="CLU_104036_0_0_1"/>
<reference evidence="1" key="1">
    <citation type="journal article" date="2012" name="PLoS Negl. Trop. Dis.">
        <title>A systematically improved high quality genome and transcriptome of the human blood fluke Schistosoma mansoni.</title>
        <authorList>
            <person name="Protasio A.V."/>
            <person name="Tsai I.J."/>
            <person name="Babbage A."/>
            <person name="Nichol S."/>
            <person name="Hunt M."/>
            <person name="Aslett M.A."/>
            <person name="De Silva N."/>
            <person name="Velarde G.S."/>
            <person name="Anderson T.J."/>
            <person name="Clark R.C."/>
            <person name="Davidson C."/>
            <person name="Dillon G.P."/>
            <person name="Holroyd N.E."/>
            <person name="LoVerde P.T."/>
            <person name="Lloyd C."/>
            <person name="McQuillan J."/>
            <person name="Oliveira G."/>
            <person name="Otto T.D."/>
            <person name="Parker-Manuel S.J."/>
            <person name="Quail M.A."/>
            <person name="Wilson R.A."/>
            <person name="Zerlotini A."/>
            <person name="Dunne D.W."/>
            <person name="Berriman M."/>
        </authorList>
    </citation>
    <scope>NUCLEOTIDE SEQUENCE [LARGE SCALE GENOMIC DNA]</scope>
    <source>
        <strain evidence="1">Puerto Rican</strain>
    </source>
</reference>
<dbReference type="PhylomeDB" id="C4QMF9"/>
<dbReference type="GeneID" id="8344820"/>
<dbReference type="OrthoDB" id="10036512at2759"/>
<dbReference type="AlphaFoldDB" id="C4QMF9"/>